<feature type="transmembrane region" description="Helical" evidence="1">
    <location>
        <begin position="191"/>
        <end position="212"/>
    </location>
</feature>
<feature type="domain" description="Acyltransferase 3" evidence="2">
    <location>
        <begin position="10"/>
        <end position="375"/>
    </location>
</feature>
<name>A0A7Z1B0Z1_9PSEU</name>
<dbReference type="Proteomes" id="UP000185696">
    <property type="component" value="Unassembled WGS sequence"/>
</dbReference>
<organism evidence="3 4">
    <name type="scientific">Actinophytocola xinjiangensis</name>
    <dbReference type="NCBI Taxonomy" id="485602"/>
    <lineage>
        <taxon>Bacteria</taxon>
        <taxon>Bacillati</taxon>
        <taxon>Actinomycetota</taxon>
        <taxon>Actinomycetes</taxon>
        <taxon>Pseudonocardiales</taxon>
        <taxon>Pseudonocardiaceae</taxon>
    </lineage>
</organism>
<feature type="transmembrane region" description="Helical" evidence="1">
    <location>
        <begin position="355"/>
        <end position="375"/>
    </location>
</feature>
<keyword evidence="3" id="KW-0012">Acyltransferase</keyword>
<keyword evidence="1" id="KW-1133">Transmembrane helix</keyword>
<feature type="transmembrane region" description="Helical" evidence="1">
    <location>
        <begin position="12"/>
        <end position="29"/>
    </location>
</feature>
<reference evidence="3 4" key="1">
    <citation type="submission" date="2016-12" db="EMBL/GenBank/DDBJ databases">
        <title>The draft genome sequence of Actinophytocola xinjiangensis.</title>
        <authorList>
            <person name="Wang W."/>
            <person name="Yuan L."/>
        </authorList>
    </citation>
    <scope>NUCLEOTIDE SEQUENCE [LARGE SCALE GENOMIC DNA]</scope>
    <source>
        <strain evidence="3 4">CGMCC 4.4663</strain>
    </source>
</reference>
<feature type="transmembrane region" description="Helical" evidence="1">
    <location>
        <begin position="326"/>
        <end position="349"/>
    </location>
</feature>
<evidence type="ECO:0000259" key="2">
    <source>
        <dbReference type="Pfam" id="PF01757"/>
    </source>
</evidence>
<keyword evidence="1" id="KW-0472">Membrane</keyword>
<evidence type="ECO:0000313" key="4">
    <source>
        <dbReference type="Proteomes" id="UP000185696"/>
    </source>
</evidence>
<dbReference type="AlphaFoldDB" id="A0A7Z1B0Z1"/>
<dbReference type="OrthoDB" id="7375713at2"/>
<dbReference type="RefSeq" id="WP_075131708.1">
    <property type="nucleotide sequence ID" value="NZ_MSIF01000002.1"/>
</dbReference>
<dbReference type="InterPro" id="IPR002656">
    <property type="entry name" value="Acyl_transf_3_dom"/>
</dbReference>
<evidence type="ECO:0000256" key="1">
    <source>
        <dbReference type="SAM" id="Phobius"/>
    </source>
</evidence>
<sequence length="388" mass="42324">MHTLPAKRLDWVDNLRVALIVLVVAHHAAQAYGPDDWWYVQDQPGAGPLATFSAVNGTFFMSLFFFVSAFLAPAALDRHGPRAFLTGRLRRLVIPLLVGAVTIVPGLMYAYYTRYRGYPPIDLPTYVIDVYLGFGERPAGWTGPSWPDLQFAHLWFIQNLFVYSLLYLVCHQLAQRLRRGTRGPARRVPGHLALVGLTGAVAVGTFLIRLWYPLDEWVAVLDFLQVEPARLVQYATFFALGVLAARHDWLTRLPARVGWVWLGAGTALTAGLFAAGADTPVFAGGGATVESLLWSLYESVSCTGLSVGLLVLFREFCRRGTRFTRSLAASSFTVYIVHVPVVVAVQFALAGSGLGALASFAVTAVAGVAVSFAAAELLRRLPGFRAVL</sequence>
<feature type="transmembrane region" description="Helical" evidence="1">
    <location>
        <begin position="49"/>
        <end position="71"/>
    </location>
</feature>
<feature type="transmembrane region" description="Helical" evidence="1">
    <location>
        <begin position="232"/>
        <end position="250"/>
    </location>
</feature>
<accession>A0A7Z1B0Z1</accession>
<feature type="transmembrane region" description="Helical" evidence="1">
    <location>
        <begin position="296"/>
        <end position="314"/>
    </location>
</feature>
<proteinExistence type="predicted"/>
<dbReference type="EMBL" id="MSIF01000002">
    <property type="protein sequence ID" value="OLF12800.1"/>
    <property type="molecule type" value="Genomic_DNA"/>
</dbReference>
<keyword evidence="4" id="KW-1185">Reference proteome</keyword>
<feature type="transmembrane region" description="Helical" evidence="1">
    <location>
        <begin position="257"/>
        <end position="276"/>
    </location>
</feature>
<protein>
    <submittedName>
        <fullName evidence="3">Acyltransferase</fullName>
    </submittedName>
</protein>
<dbReference type="Pfam" id="PF01757">
    <property type="entry name" value="Acyl_transf_3"/>
    <property type="match status" value="1"/>
</dbReference>
<evidence type="ECO:0000313" key="3">
    <source>
        <dbReference type="EMBL" id="OLF12800.1"/>
    </source>
</evidence>
<comment type="caution">
    <text evidence="3">The sequence shown here is derived from an EMBL/GenBank/DDBJ whole genome shotgun (WGS) entry which is preliminary data.</text>
</comment>
<dbReference type="InterPro" id="IPR050623">
    <property type="entry name" value="Glucan_succinyl_AcylTrfase"/>
</dbReference>
<keyword evidence="1" id="KW-0812">Transmembrane</keyword>
<keyword evidence="3" id="KW-0808">Transferase</keyword>
<feature type="transmembrane region" description="Helical" evidence="1">
    <location>
        <begin position="151"/>
        <end position="170"/>
    </location>
</feature>
<dbReference type="PANTHER" id="PTHR36927">
    <property type="entry name" value="BLR4337 PROTEIN"/>
    <property type="match status" value="1"/>
</dbReference>
<feature type="transmembrane region" description="Helical" evidence="1">
    <location>
        <begin position="92"/>
        <end position="112"/>
    </location>
</feature>
<gene>
    <name evidence="3" type="ORF">BLA60_05895</name>
</gene>
<dbReference type="PANTHER" id="PTHR36927:SF4">
    <property type="entry name" value="BLR5718 PROTEIN"/>
    <property type="match status" value="1"/>
</dbReference>
<dbReference type="GO" id="GO:0016747">
    <property type="term" value="F:acyltransferase activity, transferring groups other than amino-acyl groups"/>
    <property type="evidence" value="ECO:0007669"/>
    <property type="project" value="InterPro"/>
</dbReference>